<protein>
    <submittedName>
        <fullName evidence="1">Uncharacterized protein</fullName>
    </submittedName>
</protein>
<dbReference type="AlphaFoldDB" id="W2P0U0"/>
<accession>W2P0U0</accession>
<gene>
    <name evidence="1" type="ORF">L914_02721</name>
</gene>
<sequence>FATRPFEERTTEKKTFFILATCLAVFPGVKKSISNFNSVKASMGSCGNMLRANGRAFLAALALNSSSSFSLSTSSCFFQSRALTLAFRPAQSTARSRFVPMATKSKCIRLILAKWNTNWSVLEKVVTKAARSSTASWKAVDACWGSCPWVEALITAEPVRVASEYTVLSMSWSSRTHTREVKTWRSSFIPRRSEEGAGAIKCVVDQGRKLASGGHRPLNAYAYRNLQGFSGSG</sequence>
<dbReference type="Proteomes" id="UP000054532">
    <property type="component" value="Unassembled WGS sequence"/>
</dbReference>
<dbReference type="EMBL" id="KI691185">
    <property type="protein sequence ID" value="ETM53843.1"/>
    <property type="molecule type" value="Genomic_DNA"/>
</dbReference>
<proteinExistence type="predicted"/>
<reference evidence="1" key="1">
    <citation type="submission" date="2013-11" db="EMBL/GenBank/DDBJ databases">
        <title>The Genome Sequence of Phytophthora parasitica IAC_01/95.</title>
        <authorList>
            <consortium name="The Broad Institute Genomics Platform"/>
            <person name="Russ C."/>
            <person name="Tyler B."/>
            <person name="Panabieres F."/>
            <person name="Shan W."/>
            <person name="Tripathy S."/>
            <person name="Grunwald N."/>
            <person name="Machado M."/>
            <person name="Johnson C.S."/>
            <person name="Arredondo F."/>
            <person name="Hong C."/>
            <person name="Coffey M."/>
            <person name="Young S.K."/>
            <person name="Zeng Q."/>
            <person name="Gargeya S."/>
            <person name="Fitzgerald M."/>
            <person name="Abouelleil A."/>
            <person name="Alvarado L."/>
            <person name="Chapman S.B."/>
            <person name="Gainer-Dewar J."/>
            <person name="Goldberg J."/>
            <person name="Griggs A."/>
            <person name="Gujja S."/>
            <person name="Hansen M."/>
            <person name="Howarth C."/>
            <person name="Imamovic A."/>
            <person name="Ireland A."/>
            <person name="Larimer J."/>
            <person name="McCowan C."/>
            <person name="Murphy C."/>
            <person name="Pearson M."/>
            <person name="Poon T.W."/>
            <person name="Priest M."/>
            <person name="Roberts A."/>
            <person name="Saif S."/>
            <person name="Shea T."/>
            <person name="Sykes S."/>
            <person name="Wortman J."/>
            <person name="Nusbaum C."/>
            <person name="Birren B."/>
        </authorList>
    </citation>
    <scope>NUCLEOTIDE SEQUENCE [LARGE SCALE GENOMIC DNA]</scope>
    <source>
        <strain evidence="1">IAC_01/95</strain>
    </source>
</reference>
<organism evidence="1">
    <name type="scientific">Phytophthora nicotianae</name>
    <name type="common">Potato buckeye rot agent</name>
    <name type="synonym">Phytophthora parasitica</name>
    <dbReference type="NCBI Taxonomy" id="4792"/>
    <lineage>
        <taxon>Eukaryota</taxon>
        <taxon>Sar</taxon>
        <taxon>Stramenopiles</taxon>
        <taxon>Oomycota</taxon>
        <taxon>Peronosporomycetes</taxon>
        <taxon>Peronosporales</taxon>
        <taxon>Peronosporaceae</taxon>
        <taxon>Phytophthora</taxon>
    </lineage>
</organism>
<evidence type="ECO:0000313" key="1">
    <source>
        <dbReference type="EMBL" id="ETM53843.1"/>
    </source>
</evidence>
<name>W2P0U0_PHYNI</name>
<feature type="non-terminal residue" evidence="1">
    <location>
        <position position="1"/>
    </location>
</feature>